<evidence type="ECO:0000256" key="6">
    <source>
        <dbReference type="SAM" id="Phobius"/>
    </source>
</evidence>
<dbReference type="PROSITE" id="PS50835">
    <property type="entry name" value="IG_LIKE"/>
    <property type="match status" value="1"/>
</dbReference>
<dbReference type="SUPFAM" id="SSF48726">
    <property type="entry name" value="Immunoglobulin"/>
    <property type="match status" value="2"/>
</dbReference>
<dbReference type="PANTHER" id="PTHR12080">
    <property type="entry name" value="SIGNALING LYMPHOCYTIC ACTIVATION MOLECULE"/>
    <property type="match status" value="1"/>
</dbReference>
<dbReference type="Ensembl" id="ENSSFOT00015025955.2">
    <property type="protein sequence ID" value="ENSSFOP00015025673.2"/>
    <property type="gene ID" value="ENSSFOG00015024557.1"/>
</dbReference>
<organism evidence="9 10">
    <name type="scientific">Scleropages formosus</name>
    <name type="common">Asian bonytongue</name>
    <name type="synonym">Osteoglossum formosum</name>
    <dbReference type="NCBI Taxonomy" id="113540"/>
    <lineage>
        <taxon>Eukaryota</taxon>
        <taxon>Metazoa</taxon>
        <taxon>Chordata</taxon>
        <taxon>Craniata</taxon>
        <taxon>Vertebrata</taxon>
        <taxon>Euteleostomi</taxon>
        <taxon>Actinopterygii</taxon>
        <taxon>Neopterygii</taxon>
        <taxon>Teleostei</taxon>
        <taxon>Osteoglossocephala</taxon>
        <taxon>Osteoglossomorpha</taxon>
        <taxon>Osteoglossiformes</taxon>
        <taxon>Osteoglossidae</taxon>
        <taxon>Scleropages</taxon>
    </lineage>
</organism>
<feature type="compositionally biased region" description="Polar residues" evidence="5">
    <location>
        <begin position="301"/>
        <end position="313"/>
    </location>
</feature>
<dbReference type="InterPro" id="IPR036179">
    <property type="entry name" value="Ig-like_dom_sf"/>
</dbReference>
<feature type="signal peptide" evidence="7">
    <location>
        <begin position="1"/>
        <end position="22"/>
    </location>
</feature>
<accession>A0A8C9S054</accession>
<dbReference type="Proteomes" id="UP000694397">
    <property type="component" value="Chromosome 14"/>
</dbReference>
<dbReference type="AlphaFoldDB" id="A0A8C9S054"/>
<evidence type="ECO:0000256" key="5">
    <source>
        <dbReference type="SAM" id="MobiDB-lite"/>
    </source>
</evidence>
<evidence type="ECO:0000256" key="3">
    <source>
        <dbReference type="ARBA" id="ARBA00023136"/>
    </source>
</evidence>
<feature type="compositionally biased region" description="Basic residues" evidence="5">
    <location>
        <begin position="323"/>
        <end position="332"/>
    </location>
</feature>
<protein>
    <recommendedName>
        <fullName evidence="8">Ig-like domain-containing protein</fullName>
    </recommendedName>
</protein>
<dbReference type="InterPro" id="IPR007110">
    <property type="entry name" value="Ig-like_dom"/>
</dbReference>
<feature type="domain" description="Ig-like" evidence="8">
    <location>
        <begin position="110"/>
        <end position="193"/>
    </location>
</feature>
<evidence type="ECO:0000313" key="9">
    <source>
        <dbReference type="Ensembl" id="ENSSFOP00015025673.2"/>
    </source>
</evidence>
<keyword evidence="3 6" id="KW-0472">Membrane</keyword>
<dbReference type="Gene3D" id="2.60.40.10">
    <property type="entry name" value="Immunoglobulins"/>
    <property type="match status" value="2"/>
</dbReference>
<feature type="transmembrane region" description="Helical" evidence="6">
    <location>
        <begin position="206"/>
        <end position="228"/>
    </location>
</feature>
<keyword evidence="6" id="KW-0812">Transmembrane</keyword>
<evidence type="ECO:0000256" key="7">
    <source>
        <dbReference type="SAM" id="SignalP"/>
    </source>
</evidence>
<evidence type="ECO:0000256" key="4">
    <source>
        <dbReference type="ARBA" id="ARBA00023180"/>
    </source>
</evidence>
<keyword evidence="6" id="KW-1133">Transmembrane helix</keyword>
<sequence length="332" mass="35763">MTVTRVPRLFLLILAELYLTAGGTVESIYGLIGKEVQLNPKVTGALSSITWKKEKDKVAEWDRSLGHDYYGRCSTENQCELNHSTGVLVMKGLKREDEGLYSAEINNKGPAKESQLIVLEPVSKPNMTTSCSETQCILTCVGEETKHTKYSWKENGKTTPGNTLTVQKSGEQSKTYTCVFSNPKSEEHSDPLTEMDLFPGPPVGPIIGGVLGGVLFIVLVAVAVYCGLGRRGGQNKQDTDGQENTPLQVVNATDTQNTQNAGGQAVQEGTPLLNHNSEAATAPDTSGPSNKGVESAAAIDSQANAEVHNTQMENGLKDEQPLKRRLKTGWGD</sequence>
<feature type="chain" id="PRO_5034709924" description="Ig-like domain-containing protein" evidence="7">
    <location>
        <begin position="23"/>
        <end position="332"/>
    </location>
</feature>
<feature type="compositionally biased region" description="Polar residues" evidence="5">
    <location>
        <begin position="275"/>
        <end position="289"/>
    </location>
</feature>
<evidence type="ECO:0000256" key="2">
    <source>
        <dbReference type="ARBA" id="ARBA00022729"/>
    </source>
</evidence>
<dbReference type="GeneTree" id="ENSGT00610000086518"/>
<keyword evidence="4" id="KW-0325">Glycoprotein</keyword>
<reference evidence="9" key="2">
    <citation type="submission" date="2025-08" db="UniProtKB">
        <authorList>
            <consortium name="Ensembl"/>
        </authorList>
    </citation>
    <scope>IDENTIFICATION</scope>
</reference>
<evidence type="ECO:0000259" key="8">
    <source>
        <dbReference type="PROSITE" id="PS50835"/>
    </source>
</evidence>
<evidence type="ECO:0000256" key="1">
    <source>
        <dbReference type="ARBA" id="ARBA00004370"/>
    </source>
</evidence>
<dbReference type="InterPro" id="IPR015631">
    <property type="entry name" value="CD2/SLAM_rcpt"/>
</dbReference>
<keyword evidence="2 7" id="KW-0732">Signal</keyword>
<dbReference type="GO" id="GO:0016020">
    <property type="term" value="C:membrane"/>
    <property type="evidence" value="ECO:0007669"/>
    <property type="project" value="UniProtKB-SubCell"/>
</dbReference>
<reference evidence="9 10" key="1">
    <citation type="submission" date="2019-04" db="EMBL/GenBank/DDBJ databases">
        <authorList>
            <consortium name="Wellcome Sanger Institute Data Sharing"/>
        </authorList>
    </citation>
    <scope>NUCLEOTIDE SEQUENCE [LARGE SCALE GENOMIC DNA]</scope>
</reference>
<dbReference type="InterPro" id="IPR013783">
    <property type="entry name" value="Ig-like_fold"/>
</dbReference>
<name>A0A8C9S054_SCLFO</name>
<comment type="subcellular location">
    <subcellularLocation>
        <location evidence="1">Membrane</location>
    </subcellularLocation>
</comment>
<dbReference type="CDD" id="cd12087">
    <property type="entry name" value="TM_EGFR-like"/>
    <property type="match status" value="1"/>
</dbReference>
<proteinExistence type="predicted"/>
<feature type="region of interest" description="Disordered" evidence="5">
    <location>
        <begin position="275"/>
        <end position="332"/>
    </location>
</feature>
<reference evidence="9" key="3">
    <citation type="submission" date="2025-09" db="UniProtKB">
        <authorList>
            <consortium name="Ensembl"/>
        </authorList>
    </citation>
    <scope>IDENTIFICATION</scope>
</reference>
<dbReference type="PANTHER" id="PTHR12080:SF48">
    <property type="entry name" value="IMMUNOGLOBULIN SUBTYPE DOMAIN-CONTAINING PROTEIN"/>
    <property type="match status" value="1"/>
</dbReference>
<keyword evidence="10" id="KW-1185">Reference proteome</keyword>
<evidence type="ECO:0000313" key="10">
    <source>
        <dbReference type="Proteomes" id="UP000694397"/>
    </source>
</evidence>